<feature type="region of interest" description="Disordered" evidence="1">
    <location>
        <begin position="110"/>
        <end position="136"/>
    </location>
</feature>
<organism evidence="2 3">
    <name type="scientific">Natronobacterium gregoryi</name>
    <dbReference type="NCBI Taxonomy" id="44930"/>
    <lineage>
        <taxon>Archaea</taxon>
        <taxon>Methanobacteriati</taxon>
        <taxon>Methanobacteriota</taxon>
        <taxon>Stenosarchaea group</taxon>
        <taxon>Halobacteria</taxon>
        <taxon>Halobacteriales</taxon>
        <taxon>Natrialbaceae</taxon>
        <taxon>Natronobacterium</taxon>
    </lineage>
</organism>
<dbReference type="RefSeq" id="WP_005579959.1">
    <property type="nucleotide sequence ID" value="NZ_FORO01000007.1"/>
</dbReference>
<dbReference type="EMBL" id="FORO01000007">
    <property type="protein sequence ID" value="SFI84200.1"/>
    <property type="molecule type" value="Genomic_DNA"/>
</dbReference>
<accession>A0A1I3LI16</accession>
<name>A0A1I3LI16_9EURY</name>
<dbReference type="GeneID" id="14207322"/>
<dbReference type="Proteomes" id="UP000182829">
    <property type="component" value="Unassembled WGS sequence"/>
</dbReference>
<dbReference type="OMA" id="GHEEACA"/>
<reference evidence="2 3" key="1">
    <citation type="submission" date="2016-10" db="EMBL/GenBank/DDBJ databases">
        <authorList>
            <person name="de Groot N.N."/>
        </authorList>
    </citation>
    <scope>NUCLEOTIDE SEQUENCE [LARGE SCALE GENOMIC DNA]</scope>
    <source>
        <strain evidence="2 3">SP2</strain>
    </source>
</reference>
<evidence type="ECO:0000313" key="2">
    <source>
        <dbReference type="EMBL" id="SFI84200.1"/>
    </source>
</evidence>
<gene>
    <name evidence="2" type="ORF">SAMN05443661_10711</name>
</gene>
<proteinExistence type="predicted"/>
<protein>
    <submittedName>
        <fullName evidence="2">Uncharacterized protein</fullName>
    </submittedName>
</protein>
<dbReference type="AlphaFoldDB" id="A0A1I3LI16"/>
<sequence>MGTIITRRVNGSGPYAYRVEYSDGSHHWEYLGPVGKVDPDDLEDHEVAQLRDEGFGLARFRNTQRHEFADRDVANAIRDQLDDDELAPTDDRREATIVLAEDASLSTQTLVSGKAADSRADAGGYGQEPLTDSERNRIDFTKTNVMHARAAKAAIQDEGIDDWMAIYDHRLEPEEHVNLAQRNRESIQGERLDEDDTDAAEDERIAVLEQAESQAEQRAREACEEGHEEACDELRNMGWSDDEIRELEQYADAQDFARVVVDEKATAAN</sequence>
<evidence type="ECO:0000256" key="1">
    <source>
        <dbReference type="SAM" id="MobiDB-lite"/>
    </source>
</evidence>
<evidence type="ECO:0000313" key="3">
    <source>
        <dbReference type="Proteomes" id="UP000182829"/>
    </source>
</evidence>
<dbReference type="OrthoDB" id="198262at2157"/>